<dbReference type="STRING" id="930129.SAMN05216352_101299"/>
<evidence type="ECO:0000259" key="1">
    <source>
        <dbReference type="Pfam" id="PF08245"/>
    </source>
</evidence>
<protein>
    <submittedName>
        <fullName evidence="2">Poly-gamma-glutamate synthase PgsB/CapB</fullName>
    </submittedName>
</protein>
<feature type="domain" description="Mur ligase central" evidence="1">
    <location>
        <begin position="37"/>
        <end position="218"/>
    </location>
</feature>
<evidence type="ECO:0000313" key="3">
    <source>
        <dbReference type="Proteomes" id="UP000199017"/>
    </source>
</evidence>
<dbReference type="Proteomes" id="UP000199017">
    <property type="component" value="Unassembled WGS sequence"/>
</dbReference>
<dbReference type="RefSeq" id="WP_091579891.1">
    <property type="nucleotide sequence ID" value="NZ_FNDU01000001.1"/>
</dbReference>
<name>A0A1G8CEZ9_9BACI</name>
<dbReference type="InterPro" id="IPR008337">
    <property type="entry name" value="Capsule_biosynth_CapB"/>
</dbReference>
<dbReference type="Pfam" id="PF08245">
    <property type="entry name" value="Mur_ligase_M"/>
    <property type="match status" value="1"/>
</dbReference>
<dbReference type="PANTHER" id="PTHR43445:SF1">
    <property type="entry name" value="PGA SYNTHASE CAPB"/>
    <property type="match status" value="1"/>
</dbReference>
<reference evidence="2 3" key="1">
    <citation type="submission" date="2016-10" db="EMBL/GenBank/DDBJ databases">
        <authorList>
            <person name="de Groot N.N."/>
        </authorList>
    </citation>
    <scope>NUCLEOTIDE SEQUENCE [LARGE SCALE GENOMIC DNA]</scope>
    <source>
        <strain evidence="3">P4B,CCM 7963,CECT 7998,DSM 25260,IBRC-M 10614,KCTC 13821</strain>
    </source>
</reference>
<dbReference type="InterPro" id="IPR013221">
    <property type="entry name" value="Mur_ligase_cen"/>
</dbReference>
<dbReference type="AlphaFoldDB" id="A0A1G8CEZ9"/>
<dbReference type="OrthoDB" id="2884at2"/>
<dbReference type="NCBIfam" id="TIGR04012">
    <property type="entry name" value="poly_gGlu_PgsB"/>
    <property type="match status" value="1"/>
</dbReference>
<dbReference type="SUPFAM" id="SSF53623">
    <property type="entry name" value="MurD-like peptide ligases, catalytic domain"/>
    <property type="match status" value="1"/>
</dbReference>
<proteinExistence type="predicted"/>
<dbReference type="PRINTS" id="PR01758">
    <property type="entry name" value="CAPSULEPROTB"/>
</dbReference>
<accession>A0A1G8CEZ9</accession>
<dbReference type="InterPro" id="IPR050061">
    <property type="entry name" value="MurCDEF_pg_biosynth"/>
</dbReference>
<organism evidence="2 3">
    <name type="scientific">Alteribacillus bidgolensis</name>
    <dbReference type="NCBI Taxonomy" id="930129"/>
    <lineage>
        <taxon>Bacteria</taxon>
        <taxon>Bacillati</taxon>
        <taxon>Bacillota</taxon>
        <taxon>Bacilli</taxon>
        <taxon>Bacillales</taxon>
        <taxon>Bacillaceae</taxon>
        <taxon>Alteribacillus</taxon>
    </lineage>
</organism>
<dbReference type="InterPro" id="IPR036565">
    <property type="entry name" value="Mur-like_cat_sf"/>
</dbReference>
<dbReference type="EMBL" id="FNDU01000001">
    <property type="protein sequence ID" value="SDH44064.1"/>
    <property type="molecule type" value="Genomic_DNA"/>
</dbReference>
<dbReference type="PANTHER" id="PTHR43445">
    <property type="entry name" value="UDP-N-ACETYLMURAMATE--L-ALANINE LIGASE-RELATED"/>
    <property type="match status" value="1"/>
</dbReference>
<keyword evidence="3" id="KW-1185">Reference proteome</keyword>
<dbReference type="GO" id="GO:0016020">
    <property type="term" value="C:membrane"/>
    <property type="evidence" value="ECO:0007669"/>
    <property type="project" value="InterPro"/>
</dbReference>
<gene>
    <name evidence="2" type="ORF">SAMN05216352_101299</name>
</gene>
<dbReference type="GO" id="GO:0045227">
    <property type="term" value="P:capsule polysaccharide biosynthetic process"/>
    <property type="evidence" value="ECO:0007669"/>
    <property type="project" value="InterPro"/>
</dbReference>
<evidence type="ECO:0000313" key="2">
    <source>
        <dbReference type="EMBL" id="SDH44064.1"/>
    </source>
</evidence>
<dbReference type="GO" id="GO:0005524">
    <property type="term" value="F:ATP binding"/>
    <property type="evidence" value="ECO:0007669"/>
    <property type="project" value="InterPro"/>
</dbReference>
<dbReference type="Gene3D" id="3.40.1190.10">
    <property type="entry name" value="Mur-like, catalytic domain"/>
    <property type="match status" value="1"/>
</dbReference>
<dbReference type="GO" id="GO:0016881">
    <property type="term" value="F:acid-amino acid ligase activity"/>
    <property type="evidence" value="ECO:0007669"/>
    <property type="project" value="InterPro"/>
</dbReference>
<sequence>MLLILMACAILCYFGYHEKRKHQKEIDTIPVRVNVNGIRGKSTVTRLITGVLTEAGYKTFGKTTGTSARLIDWKRQETPIIRRLEGPNIKEQKTILQQVSAQGAEAFVSECMAINPEYQDILQKDFLQANIGVILNVYEDHMDVMGPTLQHVADGFASTIPYNGTLITTDGPFYSYFYDIAQKRNTKVICADPKKLPEGFIHKFDYMIFPENAAIALAVAESLNIDKETALKGMLNANPDPGALRITAFKDGAQKSSYFINSFAANDAHSTLSIWERIKTSEFITNHPIVIMNCREDRVDRTKDFSENVLPHLHGEKLILIGKNVQHVLSDYEKGNLPFETVINLEGNKPEEVLDRVINEASHATIFGIGNIHGAGEAFMNALYTSPNIMDSNKVS</sequence>